<accession>A0A9D3Y5N6</accession>
<dbReference type="Proteomes" id="UP000828390">
    <property type="component" value="Unassembled WGS sequence"/>
</dbReference>
<feature type="compositionally biased region" description="Low complexity" evidence="1">
    <location>
        <begin position="66"/>
        <end position="78"/>
    </location>
</feature>
<evidence type="ECO:0000313" key="3">
    <source>
        <dbReference type="Proteomes" id="UP000828390"/>
    </source>
</evidence>
<feature type="region of interest" description="Disordered" evidence="1">
    <location>
        <begin position="59"/>
        <end position="78"/>
    </location>
</feature>
<name>A0A9D3Y5N6_DREPO</name>
<dbReference type="AlphaFoldDB" id="A0A9D3Y5N6"/>
<dbReference type="EMBL" id="JAIWYP010000020">
    <property type="protein sequence ID" value="KAH3692726.1"/>
    <property type="molecule type" value="Genomic_DNA"/>
</dbReference>
<keyword evidence="3" id="KW-1185">Reference proteome</keyword>
<proteinExistence type="predicted"/>
<protein>
    <submittedName>
        <fullName evidence="2">Uncharacterized protein</fullName>
    </submittedName>
</protein>
<evidence type="ECO:0000256" key="1">
    <source>
        <dbReference type="SAM" id="MobiDB-lite"/>
    </source>
</evidence>
<gene>
    <name evidence="2" type="ORF">DPMN_193880</name>
</gene>
<comment type="caution">
    <text evidence="2">The sequence shown here is derived from an EMBL/GenBank/DDBJ whole genome shotgun (WGS) entry which is preliminary data.</text>
</comment>
<sequence length="432" mass="49026">MQSSESKREDSIAYRRRIYTGRDAGIRRIHIRLRSQTAQIPALSTPKIYQQNAQVVPTRRCEAQPQNEQSRNENSSNSLKLHIILPRPVNNAFLSPGADQNRKQPGKTVHSIPVVNNATYIAQQMLTHTTPAAPLTYKLPRYKYTTETSMRNNIGEFLHFTVKSEGKEQNAQSVSICVDRCNGMQTDNTIRYHVGNQEDHLMEAVHDSGTDDSGRNEVTFTLGDNSQEESTMSSTLIIPDRTIPCSQRMSFTGDNEPVLNSAPEVDESGDTFLKRMQRSKLKSPNDSCMLSGHAFCFEAVLYKRYNRWKRRLRKKNSERRQPVVVPGSISSDENDERKAVIERIIDIMYEQIHGSSDKQCTRNSRSREKDRATAFDRKRVTVGPPRKICAPGRTLNNTNKRYCGALNTPRGGGQGKRWTGAFSKNSCWKLID</sequence>
<reference evidence="2" key="2">
    <citation type="submission" date="2020-11" db="EMBL/GenBank/DDBJ databases">
        <authorList>
            <person name="McCartney M.A."/>
            <person name="Auch B."/>
            <person name="Kono T."/>
            <person name="Mallez S."/>
            <person name="Becker A."/>
            <person name="Gohl D.M."/>
            <person name="Silverstein K.A.T."/>
            <person name="Koren S."/>
            <person name="Bechman K.B."/>
            <person name="Herman A."/>
            <person name="Abrahante J.E."/>
            <person name="Garbe J."/>
        </authorList>
    </citation>
    <scope>NUCLEOTIDE SEQUENCE</scope>
    <source>
        <strain evidence="2">Duluth1</strain>
        <tissue evidence="2">Whole animal</tissue>
    </source>
</reference>
<evidence type="ECO:0000313" key="2">
    <source>
        <dbReference type="EMBL" id="KAH3692726.1"/>
    </source>
</evidence>
<reference evidence="2" key="1">
    <citation type="journal article" date="2019" name="bioRxiv">
        <title>The Genome of the Zebra Mussel, Dreissena polymorpha: A Resource for Invasive Species Research.</title>
        <authorList>
            <person name="McCartney M.A."/>
            <person name="Auch B."/>
            <person name="Kono T."/>
            <person name="Mallez S."/>
            <person name="Zhang Y."/>
            <person name="Obille A."/>
            <person name="Becker A."/>
            <person name="Abrahante J.E."/>
            <person name="Garbe J."/>
            <person name="Badalamenti J.P."/>
            <person name="Herman A."/>
            <person name="Mangelson H."/>
            <person name="Liachko I."/>
            <person name="Sullivan S."/>
            <person name="Sone E.D."/>
            <person name="Koren S."/>
            <person name="Silverstein K.A.T."/>
            <person name="Beckman K.B."/>
            <person name="Gohl D.M."/>
        </authorList>
    </citation>
    <scope>NUCLEOTIDE SEQUENCE</scope>
    <source>
        <strain evidence="2">Duluth1</strain>
        <tissue evidence="2">Whole animal</tissue>
    </source>
</reference>
<organism evidence="2 3">
    <name type="scientific">Dreissena polymorpha</name>
    <name type="common">Zebra mussel</name>
    <name type="synonym">Mytilus polymorpha</name>
    <dbReference type="NCBI Taxonomy" id="45954"/>
    <lineage>
        <taxon>Eukaryota</taxon>
        <taxon>Metazoa</taxon>
        <taxon>Spiralia</taxon>
        <taxon>Lophotrochozoa</taxon>
        <taxon>Mollusca</taxon>
        <taxon>Bivalvia</taxon>
        <taxon>Autobranchia</taxon>
        <taxon>Heteroconchia</taxon>
        <taxon>Euheterodonta</taxon>
        <taxon>Imparidentia</taxon>
        <taxon>Neoheterodontei</taxon>
        <taxon>Myida</taxon>
        <taxon>Dreissenoidea</taxon>
        <taxon>Dreissenidae</taxon>
        <taxon>Dreissena</taxon>
    </lineage>
</organism>
<feature type="region of interest" description="Disordered" evidence="1">
    <location>
        <begin position="355"/>
        <end position="377"/>
    </location>
</feature>